<reference evidence="1" key="1">
    <citation type="submission" date="2020-05" db="EMBL/GenBank/DDBJ databases">
        <authorList>
            <person name="Chiriac C."/>
            <person name="Salcher M."/>
            <person name="Ghai R."/>
            <person name="Kavagutti S V."/>
        </authorList>
    </citation>
    <scope>NUCLEOTIDE SEQUENCE</scope>
</reference>
<dbReference type="EMBL" id="CAEZUE010000106">
    <property type="protein sequence ID" value="CAB4596568.1"/>
    <property type="molecule type" value="Genomic_DNA"/>
</dbReference>
<organism evidence="1">
    <name type="scientific">freshwater metagenome</name>
    <dbReference type="NCBI Taxonomy" id="449393"/>
    <lineage>
        <taxon>unclassified sequences</taxon>
        <taxon>metagenomes</taxon>
        <taxon>ecological metagenomes</taxon>
    </lineage>
</organism>
<gene>
    <name evidence="1" type="ORF">UFOPK1788_00825</name>
</gene>
<sequence length="372" mass="41007">MVDDETELSAHLSSRMESGEILRATGVSTIELRAGIVIGSGSASFEMLRYLTERLPIMTTPRWVNTLTQPIAVRDVLRYLVGAVSLPDSVEGVFDIGGPDVLSYRAMMDTYAKVAGLRPRIIIPIPVLTPRLSSGWVGLVTPVPYQLARRLVASLKNEVIAHDSRIRDLIPDPEGGLTSCAGAITLALARIKDAHVDTRWSDASIPGAPADPLPTDPDWAGGSIYTDVRKAVTDDSIETVWARVEAIGGDNGYSRGSWAWEIRGLIDRVFGGVGLRRGRRDALHLVEGEALDFWRVETLQPPRVLRLRAEMKMPGLAWLEFVIDEHEGQTRLTQRAIFAPRGLAGHFYWWAVWPMHGFVFPSMVHSLATGEK</sequence>
<protein>
    <submittedName>
        <fullName evidence="1">Unannotated protein</fullName>
    </submittedName>
</protein>
<name>A0A6J6GIE5_9ZZZZ</name>
<evidence type="ECO:0000313" key="1">
    <source>
        <dbReference type="EMBL" id="CAB4596568.1"/>
    </source>
</evidence>
<dbReference type="SUPFAM" id="SSF51735">
    <property type="entry name" value="NAD(P)-binding Rossmann-fold domains"/>
    <property type="match status" value="1"/>
</dbReference>
<dbReference type="AlphaFoldDB" id="A0A6J6GIE5"/>
<dbReference type="InterPro" id="IPR021295">
    <property type="entry name" value="DUF2867"/>
</dbReference>
<dbReference type="Pfam" id="PF11066">
    <property type="entry name" value="DUF2867"/>
    <property type="match status" value="1"/>
</dbReference>
<proteinExistence type="predicted"/>
<accession>A0A6J6GIE5</accession>
<dbReference type="InterPro" id="IPR036291">
    <property type="entry name" value="NAD(P)-bd_dom_sf"/>
</dbReference>
<dbReference type="Gene3D" id="3.40.50.720">
    <property type="entry name" value="NAD(P)-binding Rossmann-like Domain"/>
    <property type="match status" value="1"/>
</dbReference>